<dbReference type="Proteomes" id="UP001140091">
    <property type="component" value="Unassembled WGS sequence"/>
</dbReference>
<reference evidence="6" key="1">
    <citation type="submission" date="2022-06" db="EMBL/GenBank/DDBJ databases">
        <title>Genome Sequence of Candolleomyces eurysporus.</title>
        <authorList>
            <person name="Buettner E."/>
        </authorList>
    </citation>
    <scope>NUCLEOTIDE SEQUENCE</scope>
    <source>
        <strain evidence="6">VTCC 930004</strain>
    </source>
</reference>
<evidence type="ECO:0000256" key="3">
    <source>
        <dbReference type="ARBA" id="ARBA00023002"/>
    </source>
</evidence>
<dbReference type="GO" id="GO:0044550">
    <property type="term" value="P:secondary metabolite biosynthetic process"/>
    <property type="evidence" value="ECO:0007669"/>
    <property type="project" value="TreeGrafter"/>
</dbReference>
<evidence type="ECO:0000256" key="2">
    <source>
        <dbReference type="ARBA" id="ARBA00022827"/>
    </source>
</evidence>
<dbReference type="OrthoDB" id="417877at2759"/>
<dbReference type="InterPro" id="IPR002938">
    <property type="entry name" value="FAD-bd"/>
</dbReference>
<dbReference type="PANTHER" id="PTHR46720">
    <property type="entry name" value="HYDROXYLASE, PUTATIVE (AFU_ORTHOLOGUE AFUA_3G01460)-RELATED"/>
    <property type="match status" value="1"/>
</dbReference>
<keyword evidence="7" id="KW-1185">Reference proteome</keyword>
<keyword evidence="2" id="KW-0274">FAD</keyword>
<keyword evidence="4" id="KW-0472">Membrane</keyword>
<keyword evidence="1" id="KW-0285">Flavoprotein</keyword>
<dbReference type="Gene3D" id="3.50.50.60">
    <property type="entry name" value="FAD/NAD(P)-binding domain"/>
    <property type="match status" value="1"/>
</dbReference>
<dbReference type="GO" id="GO:0016491">
    <property type="term" value="F:oxidoreductase activity"/>
    <property type="evidence" value="ECO:0007669"/>
    <property type="project" value="UniProtKB-KW"/>
</dbReference>
<dbReference type="SUPFAM" id="SSF54373">
    <property type="entry name" value="FAD-linked reductases, C-terminal domain"/>
    <property type="match status" value="1"/>
</dbReference>
<dbReference type="InterPro" id="IPR036188">
    <property type="entry name" value="FAD/NAD-bd_sf"/>
</dbReference>
<dbReference type="EMBL" id="JANBPK010001757">
    <property type="protein sequence ID" value="KAJ2920805.1"/>
    <property type="molecule type" value="Genomic_DNA"/>
</dbReference>
<comment type="caution">
    <text evidence="6">The sequence shown here is derived from an EMBL/GenBank/DDBJ whole genome shotgun (WGS) entry which is preliminary data.</text>
</comment>
<dbReference type="AlphaFoldDB" id="A0A9W8IQB1"/>
<dbReference type="PRINTS" id="PR00420">
    <property type="entry name" value="RNGMNOXGNASE"/>
</dbReference>
<dbReference type="SUPFAM" id="SSF51905">
    <property type="entry name" value="FAD/NAD(P)-binding domain"/>
    <property type="match status" value="1"/>
</dbReference>
<keyword evidence="4" id="KW-0812">Transmembrane</keyword>
<proteinExistence type="predicted"/>
<keyword evidence="3" id="KW-0560">Oxidoreductase</keyword>
<dbReference type="InterPro" id="IPR051104">
    <property type="entry name" value="FAD_monoxygenase"/>
</dbReference>
<keyword evidence="4" id="KW-1133">Transmembrane helix</keyword>
<feature type="domain" description="FAD-binding" evidence="5">
    <location>
        <begin position="261"/>
        <end position="342"/>
    </location>
</feature>
<accession>A0A9W8IQB1</accession>
<evidence type="ECO:0000259" key="5">
    <source>
        <dbReference type="Pfam" id="PF01494"/>
    </source>
</evidence>
<feature type="non-terminal residue" evidence="6">
    <location>
        <position position="1"/>
    </location>
</feature>
<name>A0A9W8IQB1_9AGAR</name>
<protein>
    <recommendedName>
        <fullName evidence="5">FAD-binding domain-containing protein</fullName>
    </recommendedName>
</protein>
<gene>
    <name evidence="6" type="ORF">H1R20_g16286</name>
</gene>
<evidence type="ECO:0000313" key="7">
    <source>
        <dbReference type="Proteomes" id="UP001140091"/>
    </source>
</evidence>
<dbReference type="PANTHER" id="PTHR46720:SF3">
    <property type="entry name" value="FAD-BINDING DOMAIN-CONTAINING PROTEIN-RELATED"/>
    <property type="match status" value="1"/>
</dbReference>
<feature type="transmembrane region" description="Helical" evidence="4">
    <location>
        <begin position="6"/>
        <end position="29"/>
    </location>
</feature>
<dbReference type="GO" id="GO:0071949">
    <property type="term" value="F:FAD binding"/>
    <property type="evidence" value="ECO:0007669"/>
    <property type="project" value="InterPro"/>
</dbReference>
<evidence type="ECO:0000256" key="1">
    <source>
        <dbReference type="ARBA" id="ARBA00022630"/>
    </source>
</evidence>
<sequence length="400" mass="43887">MPSKDFSIVVVGGGMTGLAITTALLRAGLDVHVFESAPKFDEVGAGVGLGPNAVKALRGLGVLDDVLVKADPPKLAMRPYTFISGKGNHEHIFDYATSANQDGLGIYRPMFLDALVPTIDPKRTHFDKRAVLISTLPSGKHIVTFHDNTSVEADIVIGADGIKSITREFVAGPHPHKHLSYVNTNTYRGMVSISALKKDGVKTDLTRPLLWMGMKKHVVTYPIKGNELLNVGAAFSTSFIPSPPLTESWVERSVPASEMFDAKWAMHVVEPLEHYVKQKVVLIGDAAHAMVPHLSAGVGQGFEDAYVLYRILTHPKTTSKNLKDVLSIYDTIRPPRATYVQRESVRMGRLYHGFGPQQGGNDITTTQNQLRGIWEPVWNHDLEGEVSQHLDKFFGPKAKL</sequence>
<feature type="domain" description="FAD-binding" evidence="5">
    <location>
        <begin position="7"/>
        <end position="170"/>
    </location>
</feature>
<dbReference type="Pfam" id="PF01494">
    <property type="entry name" value="FAD_binding_3"/>
    <property type="match status" value="2"/>
</dbReference>
<organism evidence="6 7">
    <name type="scientific">Candolleomyces eurysporus</name>
    <dbReference type="NCBI Taxonomy" id="2828524"/>
    <lineage>
        <taxon>Eukaryota</taxon>
        <taxon>Fungi</taxon>
        <taxon>Dikarya</taxon>
        <taxon>Basidiomycota</taxon>
        <taxon>Agaricomycotina</taxon>
        <taxon>Agaricomycetes</taxon>
        <taxon>Agaricomycetidae</taxon>
        <taxon>Agaricales</taxon>
        <taxon>Agaricineae</taxon>
        <taxon>Psathyrellaceae</taxon>
        <taxon>Candolleomyces</taxon>
    </lineage>
</organism>
<evidence type="ECO:0000256" key="4">
    <source>
        <dbReference type="SAM" id="Phobius"/>
    </source>
</evidence>
<evidence type="ECO:0000313" key="6">
    <source>
        <dbReference type="EMBL" id="KAJ2920805.1"/>
    </source>
</evidence>